<evidence type="ECO:0000256" key="6">
    <source>
        <dbReference type="ARBA" id="ARBA00022806"/>
    </source>
</evidence>
<keyword evidence="13" id="KW-1185">Reference proteome</keyword>
<proteinExistence type="inferred from homology"/>
<dbReference type="FunFam" id="3.40.50.300:FF:000354">
    <property type="entry name" value="ATP-dependent RNA helicase SKI2"/>
    <property type="match status" value="1"/>
</dbReference>
<name>F4QDX4_CACFS</name>
<evidence type="ECO:0000256" key="5">
    <source>
        <dbReference type="ARBA" id="ARBA00022801"/>
    </source>
</evidence>
<dbReference type="FunFam" id="3.40.50.300:FF:000987">
    <property type="entry name" value="DEAD/DEAH box RNA helicase"/>
    <property type="match status" value="1"/>
</dbReference>
<dbReference type="PANTHER" id="PTHR12131:SF1">
    <property type="entry name" value="ATP-DEPENDENT RNA HELICASE SUPV3L1, MITOCHONDRIAL-RELATED"/>
    <property type="match status" value="1"/>
</dbReference>
<dbReference type="Proteomes" id="UP000007797">
    <property type="component" value="Unassembled WGS sequence"/>
</dbReference>
<dbReference type="InterPro" id="IPR016438">
    <property type="entry name" value="SKI2-like"/>
</dbReference>
<dbReference type="Pfam" id="PF13234">
    <property type="entry name" value="MTR4_beta-barrel"/>
    <property type="match status" value="1"/>
</dbReference>
<organism evidence="12 13">
    <name type="scientific">Cavenderia fasciculata</name>
    <name type="common">Slime mold</name>
    <name type="synonym">Dictyostelium fasciculatum</name>
    <dbReference type="NCBI Taxonomy" id="261658"/>
    <lineage>
        <taxon>Eukaryota</taxon>
        <taxon>Amoebozoa</taxon>
        <taxon>Evosea</taxon>
        <taxon>Eumycetozoa</taxon>
        <taxon>Dictyostelia</taxon>
        <taxon>Acytosteliales</taxon>
        <taxon>Cavenderiaceae</taxon>
        <taxon>Cavenderia</taxon>
    </lineage>
</organism>
<dbReference type="STRING" id="1054147.F4QDX4"/>
<dbReference type="OrthoDB" id="64767at2759"/>
<dbReference type="GO" id="GO:0005524">
    <property type="term" value="F:ATP binding"/>
    <property type="evidence" value="ECO:0007669"/>
    <property type="project" value="UniProtKB-KW"/>
</dbReference>
<accession>F4QDX4</accession>
<evidence type="ECO:0000256" key="2">
    <source>
        <dbReference type="ARBA" id="ARBA00010140"/>
    </source>
</evidence>
<dbReference type="KEGG" id="dfa:DFA_11682"/>
<dbReference type="EMBL" id="GL883029">
    <property type="protein sequence ID" value="EGG13921.1"/>
    <property type="molecule type" value="Genomic_DNA"/>
</dbReference>
<sequence>MTTTVQDIQDFLRELEGLEKESTGELAASTPSHLVYNNDKSLKTNITASGPNSIPDLRVFDNNDFSLFNFPISSNVTIPKQNNQQDIKKELSQQYINVELIKDNKFYQNNSWPRTIDCTGMAWKDLLGIQVSEPSSTIELRVDNVNHRLSMTEYHEVPLNQQITSTNSTSLMRAWNKHNGTDFHRGDASSFPFLPGGLDDIQKKTNNNNIEKEEIDIDWLSFWKDPSSLLNKPPGMIEGLIIIEEKEKEKEKIEENLFYNQEMEEEEEEMEEEEIEQEEEEEEMEEMEEMKEMKKEENISSTLNTLSPSSISIDSIISIDSSTSSSLLKFKKKEEEDPLSNQKMWAFHETKEIFTPFAELITNPAIVYPFELDSFQKQAIVHMEKGESVFISAHTSAGKTVIAEYAIAMAAKNMTRAIYTSPIKALSNQKFRDFKNTFGDVGLITGDVSVSPASSCLVLTTEILRSMLYKGADLIRDIEWVIFDEVHYLNDYERGVVWEEVIIMLPAHVKIILLSATVANPLEFADWIGRTKKMPIYVIGTLKRPVPLEHFIHTPSNDLFKIVDSNRNFLMEGYSNAYNSLYKVDKNNDKNKKTTGQHGNQASFASVSKTGWTRLIGLLKEKQQLPVIVFSFSKNKCQEYAQSLGGHLVLTSNSEKNIIKIFIEESLARLRPEDKDLPQIHQIKDFLERGIGIHHGGLLPIVKELVEILFSKSLVKVLFATETFAMGVNMPAKTVVYSHTRKHDGINFRDLLPGEYTQMSGRAGRRGLDKVGTVIITAWKDMPDSSSYSSMILGQPSKLNSQFRLTYNMILNLLRVQDFKVEDMIKRSFSEFSTQKDIPELQKAIESLSIEYQAIEPIQCILGEPDIENYYNMFSEAQVLNENVQRTILSSNNQQYFGDGRVIVLSIGDDMTFKNYTIGVILSCNNTIQKQYLNSTIERTFNIFSLELDQEHGLRGYKIYSSNGHEIQRICTEKIVNINTKAIKDGDQDSIGILQQQLLRLLEKYPLPLGPPSIDPISKLKLRSIEFVDQFDKLQNIQKLIPTSKCNNCPKLSNHYTITKHKHDIKTKMNEYKHTSSDENLQLMPEFQIRLKILETLGYIDGENNVMVKGKVSREVNTCEELIIPELIFENAFLMLEPSEIVSVLSCLIFQEKDAIEPSLTPRLIQARDNLIKINEKLCQLEIDHGLQVTLEEKEKILKFGLMEVTYEWARGMPFNDICKLTNVLEGTIVRAITRIGETCQEVRNCARIIGDTKLYQKMDEAIRLIKRDIVFASSLYVV</sequence>
<dbReference type="CDD" id="cd18795">
    <property type="entry name" value="SF2_C_Ski2"/>
    <property type="match status" value="1"/>
</dbReference>
<dbReference type="RefSeq" id="XP_004350629.1">
    <property type="nucleotide sequence ID" value="XM_004350578.1"/>
</dbReference>
<dbReference type="Pfam" id="PF00271">
    <property type="entry name" value="Helicase_C"/>
    <property type="match status" value="1"/>
</dbReference>
<dbReference type="OMA" id="DHVNIIM"/>
<dbReference type="InterPro" id="IPR012961">
    <property type="entry name" value="Ski2/MTR4_C"/>
</dbReference>
<evidence type="ECO:0000256" key="1">
    <source>
        <dbReference type="ARBA" id="ARBA00004496"/>
    </source>
</evidence>
<dbReference type="InterPro" id="IPR001650">
    <property type="entry name" value="Helicase_C-like"/>
</dbReference>
<gene>
    <name evidence="12" type="ORF">DFA_11682</name>
</gene>
<dbReference type="PROSITE" id="PS51194">
    <property type="entry name" value="HELICASE_CTER"/>
    <property type="match status" value="1"/>
</dbReference>
<dbReference type="AlphaFoldDB" id="F4QDX4"/>
<evidence type="ECO:0000259" key="11">
    <source>
        <dbReference type="PROSITE" id="PS51194"/>
    </source>
</evidence>
<dbReference type="FunFam" id="1.10.3380.30:FF:000001">
    <property type="entry name" value="Ski2 ATP-dependent RNA helicase"/>
    <property type="match status" value="1"/>
</dbReference>
<dbReference type="GO" id="GO:0003724">
    <property type="term" value="F:RNA helicase activity"/>
    <property type="evidence" value="ECO:0007669"/>
    <property type="project" value="InterPro"/>
</dbReference>
<feature type="coiled-coil region" evidence="9">
    <location>
        <begin position="249"/>
        <end position="300"/>
    </location>
</feature>
<evidence type="ECO:0000259" key="10">
    <source>
        <dbReference type="PROSITE" id="PS51192"/>
    </source>
</evidence>
<evidence type="ECO:0000313" key="13">
    <source>
        <dbReference type="Proteomes" id="UP000007797"/>
    </source>
</evidence>
<dbReference type="PIRSF" id="PIRSF005198">
    <property type="entry name" value="Antiviral_helicase_SKI2"/>
    <property type="match status" value="1"/>
</dbReference>
<evidence type="ECO:0000256" key="8">
    <source>
        <dbReference type="ARBA" id="ARBA00022884"/>
    </source>
</evidence>
<dbReference type="PROSITE" id="PS51192">
    <property type="entry name" value="HELICASE_ATP_BIND_1"/>
    <property type="match status" value="1"/>
</dbReference>
<dbReference type="SMART" id="SM00487">
    <property type="entry name" value="DEXDc"/>
    <property type="match status" value="1"/>
</dbReference>
<keyword evidence="6 12" id="KW-0347">Helicase</keyword>
<dbReference type="SMART" id="SM01142">
    <property type="entry name" value="DSHCT"/>
    <property type="match status" value="1"/>
</dbReference>
<evidence type="ECO:0000256" key="9">
    <source>
        <dbReference type="SAM" id="Coils"/>
    </source>
</evidence>
<dbReference type="InterPro" id="IPR011545">
    <property type="entry name" value="DEAD/DEAH_box_helicase_dom"/>
</dbReference>
<dbReference type="Pfam" id="PF00270">
    <property type="entry name" value="DEAD"/>
    <property type="match status" value="1"/>
</dbReference>
<dbReference type="SUPFAM" id="SSF52540">
    <property type="entry name" value="P-loop containing nucleoside triphosphate hydrolases"/>
    <property type="match status" value="1"/>
</dbReference>
<comment type="similarity">
    <text evidence="2">Belongs to the helicase family. SKI2 subfamily.</text>
</comment>
<protein>
    <submittedName>
        <fullName evidence="12">DEAD/DEAH box helicase</fullName>
    </submittedName>
</protein>
<dbReference type="InterPro" id="IPR040801">
    <property type="entry name" value="Ski2_N"/>
</dbReference>
<dbReference type="InterPro" id="IPR050699">
    <property type="entry name" value="RNA-DNA_Helicase"/>
</dbReference>
<dbReference type="GO" id="GO:0055087">
    <property type="term" value="C:Ski complex"/>
    <property type="evidence" value="ECO:0007669"/>
    <property type="project" value="TreeGrafter"/>
</dbReference>
<dbReference type="GO" id="GO:0016787">
    <property type="term" value="F:hydrolase activity"/>
    <property type="evidence" value="ECO:0007669"/>
    <property type="project" value="UniProtKB-KW"/>
</dbReference>
<dbReference type="Pfam" id="PF08148">
    <property type="entry name" value="DSHCT"/>
    <property type="match status" value="1"/>
</dbReference>
<keyword evidence="3" id="KW-0963">Cytoplasm</keyword>
<keyword evidence="7" id="KW-0067">ATP-binding</keyword>
<keyword evidence="5" id="KW-0378">Hydrolase</keyword>
<keyword evidence="9" id="KW-0175">Coiled coil</keyword>
<dbReference type="InterPro" id="IPR027417">
    <property type="entry name" value="P-loop_NTPase"/>
</dbReference>
<evidence type="ECO:0000256" key="7">
    <source>
        <dbReference type="ARBA" id="ARBA00022840"/>
    </source>
</evidence>
<evidence type="ECO:0000313" key="12">
    <source>
        <dbReference type="EMBL" id="EGG13921.1"/>
    </source>
</evidence>
<evidence type="ECO:0000256" key="4">
    <source>
        <dbReference type="ARBA" id="ARBA00022741"/>
    </source>
</evidence>
<dbReference type="GO" id="GO:0003723">
    <property type="term" value="F:RNA binding"/>
    <property type="evidence" value="ECO:0007669"/>
    <property type="project" value="UniProtKB-KW"/>
</dbReference>
<dbReference type="PANTHER" id="PTHR12131">
    <property type="entry name" value="ATP-DEPENDENT RNA AND DNA HELICASE"/>
    <property type="match status" value="1"/>
</dbReference>
<dbReference type="GO" id="GO:0070478">
    <property type="term" value="P:nuclear-transcribed mRNA catabolic process, 3'-5' exonucleolytic nonsense-mediated decay"/>
    <property type="evidence" value="ECO:0007669"/>
    <property type="project" value="TreeGrafter"/>
</dbReference>
<feature type="domain" description="Helicase ATP-binding" evidence="10">
    <location>
        <begin position="380"/>
        <end position="536"/>
    </location>
</feature>
<keyword evidence="8" id="KW-0694">RNA-binding</keyword>
<dbReference type="Gene3D" id="3.40.50.300">
    <property type="entry name" value="P-loop containing nucleotide triphosphate hydrolases"/>
    <property type="match status" value="2"/>
</dbReference>
<dbReference type="InterPro" id="IPR014001">
    <property type="entry name" value="Helicase_ATP-bd"/>
</dbReference>
<reference evidence="13" key="1">
    <citation type="journal article" date="2011" name="Genome Res.">
        <title>Phylogeny-wide analysis of social amoeba genomes highlights ancient origins for complex intercellular communication.</title>
        <authorList>
            <person name="Heidel A.J."/>
            <person name="Lawal H.M."/>
            <person name="Felder M."/>
            <person name="Schilde C."/>
            <person name="Helps N.R."/>
            <person name="Tunggal B."/>
            <person name="Rivero F."/>
            <person name="John U."/>
            <person name="Schleicher M."/>
            <person name="Eichinger L."/>
            <person name="Platzer M."/>
            <person name="Noegel A.A."/>
            <person name="Schaap P."/>
            <person name="Gloeckner G."/>
        </authorList>
    </citation>
    <scope>NUCLEOTIDE SEQUENCE [LARGE SCALE GENOMIC DNA]</scope>
    <source>
        <strain evidence="13">SH3</strain>
    </source>
</reference>
<dbReference type="SMART" id="SM00490">
    <property type="entry name" value="HELICc"/>
    <property type="match status" value="1"/>
</dbReference>
<evidence type="ECO:0000256" key="3">
    <source>
        <dbReference type="ARBA" id="ARBA00022490"/>
    </source>
</evidence>
<dbReference type="GeneID" id="14865245"/>
<dbReference type="InterPro" id="IPR025696">
    <property type="entry name" value="Beta-barrel_MTR4"/>
</dbReference>
<dbReference type="Pfam" id="PF21408">
    <property type="entry name" value="MTR4-like_stalk"/>
    <property type="match status" value="1"/>
</dbReference>
<dbReference type="Pfam" id="PF17911">
    <property type="entry name" value="Ski2_N"/>
    <property type="match status" value="1"/>
</dbReference>
<comment type="subcellular location">
    <subcellularLocation>
        <location evidence="1">Cytoplasm</location>
    </subcellularLocation>
</comment>
<dbReference type="InterPro" id="IPR048392">
    <property type="entry name" value="MTR4-like_stalk"/>
</dbReference>
<feature type="domain" description="Helicase C-terminal" evidence="11">
    <location>
        <begin position="611"/>
        <end position="814"/>
    </location>
</feature>
<keyword evidence="4" id="KW-0547">Nucleotide-binding</keyword>
<dbReference type="Gene3D" id="1.10.3380.30">
    <property type="match status" value="2"/>
</dbReference>